<proteinExistence type="predicted"/>
<dbReference type="AlphaFoldDB" id="A0A937CPT8"/>
<sequence length="456" mass="49667">MFENIPGELRTSLPAVEKHNHPVNLLSRWDESGDWWEQRVQFKIDPYQKYSTGRVGSFIEGAHRDGTPFSGNNFASQDYLSLSSHPKLIEAAKAAIDTYGLHSAGSAALMGNTALSVALERRLETFLGYDDVVVFPIGWAAGYGAVKTLVKPTDHVVIDILAHACLQEAARDATDNVHMHSHLNLRAVESRLARIRREDETCGILVVTETLFSMDSDLPNIPELQEICRRFNATLLVDCAHDLGALGETGRGKLEDFGIVGGVDILVGAFSKSFASMGGFVASNSKGLRFGLRGQCGPSTFTNAMSPIQAATILAALDIIESEEGAERRRRLMANSIRLREGLEAEGFEVLGKPSAVVPMLIGDILLARLMTRYAVDFGGIVNLVEHPAVARNACRWRLQVMADHTDEQIDAMIEVAGKAREMAEMHCEWLSANDNSEGNVEVVPAVAEIRAAAAE</sequence>
<dbReference type="GO" id="GO:0030170">
    <property type="term" value="F:pyridoxal phosphate binding"/>
    <property type="evidence" value="ECO:0007669"/>
    <property type="project" value="InterPro"/>
</dbReference>
<dbReference type="InterPro" id="IPR015422">
    <property type="entry name" value="PyrdxlP-dep_Trfase_small"/>
</dbReference>
<organism evidence="4 5">
    <name type="scientific">Rhizobium setariae</name>
    <dbReference type="NCBI Taxonomy" id="2801340"/>
    <lineage>
        <taxon>Bacteria</taxon>
        <taxon>Pseudomonadati</taxon>
        <taxon>Pseudomonadota</taxon>
        <taxon>Alphaproteobacteria</taxon>
        <taxon>Hyphomicrobiales</taxon>
        <taxon>Rhizobiaceae</taxon>
        <taxon>Rhizobium/Agrobacterium group</taxon>
        <taxon>Rhizobium</taxon>
    </lineage>
</organism>
<evidence type="ECO:0000256" key="2">
    <source>
        <dbReference type="ARBA" id="ARBA00022679"/>
    </source>
</evidence>
<evidence type="ECO:0000256" key="1">
    <source>
        <dbReference type="ARBA" id="ARBA00001933"/>
    </source>
</evidence>
<dbReference type="Gene3D" id="3.90.1150.10">
    <property type="entry name" value="Aspartate Aminotransferase, domain 1"/>
    <property type="match status" value="1"/>
</dbReference>
<keyword evidence="5" id="KW-1185">Reference proteome</keyword>
<dbReference type="InterPro" id="IPR015424">
    <property type="entry name" value="PyrdxlP-dep_Trfase"/>
</dbReference>
<dbReference type="RefSeq" id="WP_201663854.1">
    <property type="nucleotide sequence ID" value="NZ_JAEQNC010000022.1"/>
</dbReference>
<name>A0A937CPT8_9HYPH</name>
<dbReference type="SUPFAM" id="SSF53383">
    <property type="entry name" value="PLP-dependent transferases"/>
    <property type="match status" value="1"/>
</dbReference>
<dbReference type="InterPro" id="IPR004839">
    <property type="entry name" value="Aminotransferase_I/II_large"/>
</dbReference>
<evidence type="ECO:0000313" key="5">
    <source>
        <dbReference type="Proteomes" id="UP000633219"/>
    </source>
</evidence>
<dbReference type="PANTHER" id="PTHR13693:SF103">
    <property type="entry name" value="AMINOTRANSFERASE CLASS I_CLASSII DOMAIN-CONTAINING PROTEIN"/>
    <property type="match status" value="1"/>
</dbReference>
<protein>
    <submittedName>
        <fullName evidence="4">Aminotransferase class I/II-fold pyridoxal phosphate-dependent enzyme</fullName>
    </submittedName>
</protein>
<comment type="caution">
    <text evidence="4">The sequence shown here is derived from an EMBL/GenBank/DDBJ whole genome shotgun (WGS) entry which is preliminary data.</text>
</comment>
<dbReference type="PANTHER" id="PTHR13693">
    <property type="entry name" value="CLASS II AMINOTRANSFERASE/8-AMINO-7-OXONONANOATE SYNTHASE"/>
    <property type="match status" value="1"/>
</dbReference>
<evidence type="ECO:0000313" key="4">
    <source>
        <dbReference type="EMBL" id="MBL0375306.1"/>
    </source>
</evidence>
<reference evidence="4" key="1">
    <citation type="submission" date="2021-01" db="EMBL/GenBank/DDBJ databases">
        <title>Rhizobium sp. strain KVB221 16S ribosomal RNA gene Genome sequencing and assembly.</title>
        <authorList>
            <person name="Kang M."/>
        </authorList>
    </citation>
    <scope>NUCLEOTIDE SEQUENCE</scope>
    <source>
        <strain evidence="4">KVB221</strain>
    </source>
</reference>
<dbReference type="Gene3D" id="3.40.640.10">
    <property type="entry name" value="Type I PLP-dependent aspartate aminotransferase-like (Major domain)"/>
    <property type="match status" value="1"/>
</dbReference>
<dbReference type="GO" id="GO:0008483">
    <property type="term" value="F:transaminase activity"/>
    <property type="evidence" value="ECO:0007669"/>
    <property type="project" value="UniProtKB-KW"/>
</dbReference>
<evidence type="ECO:0000259" key="3">
    <source>
        <dbReference type="Pfam" id="PF00155"/>
    </source>
</evidence>
<dbReference type="Proteomes" id="UP000633219">
    <property type="component" value="Unassembled WGS sequence"/>
</dbReference>
<feature type="domain" description="Aminotransferase class I/classII large" evidence="3">
    <location>
        <begin position="73"/>
        <end position="415"/>
    </location>
</feature>
<accession>A0A937CPT8</accession>
<dbReference type="Pfam" id="PF00155">
    <property type="entry name" value="Aminotran_1_2"/>
    <property type="match status" value="1"/>
</dbReference>
<gene>
    <name evidence="4" type="ORF">JJB09_25145</name>
</gene>
<dbReference type="EMBL" id="JAEQNC010000022">
    <property type="protein sequence ID" value="MBL0375306.1"/>
    <property type="molecule type" value="Genomic_DNA"/>
</dbReference>
<comment type="cofactor">
    <cofactor evidence="1">
        <name>pyridoxal 5'-phosphate</name>
        <dbReference type="ChEBI" id="CHEBI:597326"/>
    </cofactor>
</comment>
<keyword evidence="2" id="KW-0808">Transferase</keyword>
<dbReference type="InterPro" id="IPR015421">
    <property type="entry name" value="PyrdxlP-dep_Trfase_major"/>
</dbReference>
<keyword evidence="4" id="KW-0032">Aminotransferase</keyword>
<dbReference type="InterPro" id="IPR050087">
    <property type="entry name" value="AON_synthase_class-II"/>
</dbReference>